<reference evidence="1 2" key="1">
    <citation type="submission" date="2015-12" db="EMBL/GenBank/DDBJ databases">
        <title>Draft genome sequence of Moniliophthora roreri, the causal agent of frosty pod rot of cacao.</title>
        <authorList>
            <person name="Aime M.C."/>
            <person name="Diaz-Valderrama J.R."/>
            <person name="Kijpornyongpan T."/>
            <person name="Phillips-Mora W."/>
        </authorList>
    </citation>
    <scope>NUCLEOTIDE SEQUENCE [LARGE SCALE GENOMIC DNA]</scope>
    <source>
        <strain evidence="1 2">MCA 2952</strain>
    </source>
</reference>
<proteinExistence type="predicted"/>
<comment type="caution">
    <text evidence="1">The sequence shown here is derived from an EMBL/GenBank/DDBJ whole genome shotgun (WGS) entry which is preliminary data.</text>
</comment>
<dbReference type="AlphaFoldDB" id="A0A0W0FQM7"/>
<dbReference type="EMBL" id="LATX01001755">
    <property type="protein sequence ID" value="KTB38536.1"/>
    <property type="molecule type" value="Genomic_DNA"/>
</dbReference>
<accession>A0A0W0FQM7</accession>
<gene>
    <name evidence="1" type="ORF">WG66_8882</name>
</gene>
<dbReference type="Gene3D" id="2.60.270.50">
    <property type="match status" value="1"/>
</dbReference>
<name>A0A0W0FQM7_MONRR</name>
<evidence type="ECO:0000313" key="1">
    <source>
        <dbReference type="EMBL" id="KTB38536.1"/>
    </source>
</evidence>
<sequence>MVYTEWIFIVLKNEGSSKIKINLGASSMLRTTKTRKLAWMKLRARSSGLSVLFESTPVADPTHQGNVLPSSMLMTVARQFASFTGTAHWEAKPILVSETNRKYIVESEGAQLNAGALGNVTVEVYKKGKQTSL</sequence>
<protein>
    <submittedName>
        <fullName evidence="1">Uncharacterized protein</fullName>
    </submittedName>
</protein>
<dbReference type="Proteomes" id="UP000054988">
    <property type="component" value="Unassembled WGS sequence"/>
</dbReference>
<organism evidence="1 2">
    <name type="scientific">Moniliophthora roreri</name>
    <name type="common">Frosty pod rot fungus</name>
    <name type="synonym">Monilia roreri</name>
    <dbReference type="NCBI Taxonomy" id="221103"/>
    <lineage>
        <taxon>Eukaryota</taxon>
        <taxon>Fungi</taxon>
        <taxon>Dikarya</taxon>
        <taxon>Basidiomycota</taxon>
        <taxon>Agaricomycotina</taxon>
        <taxon>Agaricomycetes</taxon>
        <taxon>Agaricomycetidae</taxon>
        <taxon>Agaricales</taxon>
        <taxon>Marasmiineae</taxon>
        <taxon>Marasmiaceae</taxon>
        <taxon>Moniliophthora</taxon>
    </lineage>
</organism>
<evidence type="ECO:0000313" key="2">
    <source>
        <dbReference type="Proteomes" id="UP000054988"/>
    </source>
</evidence>